<organism evidence="2 3">
    <name type="scientific">Pycnococcus provasolii</name>
    <dbReference type="NCBI Taxonomy" id="41880"/>
    <lineage>
        <taxon>Eukaryota</taxon>
        <taxon>Viridiplantae</taxon>
        <taxon>Chlorophyta</taxon>
        <taxon>Pseudoscourfieldiophyceae</taxon>
        <taxon>Pseudoscourfieldiales</taxon>
        <taxon>Pycnococcaceae</taxon>
        <taxon>Pycnococcus</taxon>
    </lineage>
</organism>
<feature type="transmembrane region" description="Helical" evidence="1">
    <location>
        <begin position="87"/>
        <end position="112"/>
    </location>
</feature>
<dbReference type="EMBL" id="BNJQ01000003">
    <property type="protein sequence ID" value="GHP02599.1"/>
    <property type="molecule type" value="Genomic_DNA"/>
</dbReference>
<reference evidence="2" key="1">
    <citation type="submission" date="2020-10" db="EMBL/GenBank/DDBJ databases">
        <title>Unveiling of a novel bifunctional photoreceptor, Dualchrome1, isolated from a cosmopolitan green alga.</title>
        <authorList>
            <person name="Suzuki S."/>
            <person name="Kawachi M."/>
        </authorList>
    </citation>
    <scope>NUCLEOTIDE SEQUENCE</scope>
    <source>
        <strain evidence="2">NIES 2893</strain>
    </source>
</reference>
<dbReference type="Proteomes" id="UP000660262">
    <property type="component" value="Unassembled WGS sequence"/>
</dbReference>
<name>A0A830HB21_9CHLO</name>
<comment type="caution">
    <text evidence="2">The sequence shown here is derived from an EMBL/GenBank/DDBJ whole genome shotgun (WGS) entry which is preliminary data.</text>
</comment>
<evidence type="ECO:0000256" key="1">
    <source>
        <dbReference type="SAM" id="Phobius"/>
    </source>
</evidence>
<keyword evidence="1" id="KW-1133">Transmembrane helix</keyword>
<accession>A0A830HB21</accession>
<dbReference type="AlphaFoldDB" id="A0A830HB21"/>
<keyword evidence="1" id="KW-0812">Transmembrane</keyword>
<protein>
    <recommendedName>
        <fullName evidence="4">Transmembrane protein</fullName>
    </recommendedName>
</protein>
<gene>
    <name evidence="2" type="ORF">PPROV_000135500</name>
</gene>
<feature type="transmembrane region" description="Helical" evidence="1">
    <location>
        <begin position="124"/>
        <end position="145"/>
    </location>
</feature>
<evidence type="ECO:0008006" key="4">
    <source>
        <dbReference type="Google" id="ProtNLM"/>
    </source>
</evidence>
<keyword evidence="3" id="KW-1185">Reference proteome</keyword>
<evidence type="ECO:0000313" key="2">
    <source>
        <dbReference type="EMBL" id="GHP02599.1"/>
    </source>
</evidence>
<sequence length="246" mass="26538">MAPSSPPTMQQQKKGCCCSASASRLLTIAYAIIGALTALFGGLCFGVWKETLELINDINSVKPHSGSEPCKSRISLRAWQHMLQSKAVSAGFVVVIAIGFFVVSFMVCCATVCGRGLNKPRSRFSRGFLSGAALIIAFFLANVSFEFQTMIPMSEELSESVDAANANTTTTFINETTTTVLLINNENNNQPVTQLNKALLYSAVVSGYLAAFCYLLLSISLRLLVSEDKTVALRNELGEIVEVSAR</sequence>
<keyword evidence="1" id="KW-0472">Membrane</keyword>
<proteinExistence type="predicted"/>
<evidence type="ECO:0000313" key="3">
    <source>
        <dbReference type="Proteomes" id="UP000660262"/>
    </source>
</evidence>
<feature type="transmembrane region" description="Helical" evidence="1">
    <location>
        <begin position="28"/>
        <end position="48"/>
    </location>
</feature>
<feature type="transmembrane region" description="Helical" evidence="1">
    <location>
        <begin position="198"/>
        <end position="225"/>
    </location>
</feature>